<dbReference type="Pfam" id="PF04055">
    <property type="entry name" value="Radical_SAM"/>
    <property type="match status" value="1"/>
</dbReference>
<accession>A0ABT8ELG7</accession>
<dbReference type="InterPro" id="IPR013785">
    <property type="entry name" value="Aldolase_TIM"/>
</dbReference>
<evidence type="ECO:0000256" key="4">
    <source>
        <dbReference type="ARBA" id="ARBA00022723"/>
    </source>
</evidence>
<dbReference type="Gene3D" id="3.20.20.70">
    <property type="entry name" value="Aldolase class I"/>
    <property type="match status" value="1"/>
</dbReference>
<evidence type="ECO:0000259" key="7">
    <source>
        <dbReference type="PROSITE" id="PS51918"/>
    </source>
</evidence>
<dbReference type="PANTHER" id="PTHR30352:SF13">
    <property type="entry name" value="GLYCYL-RADICAL ENZYME ACTIVATING ENZYME YJJW-RELATED"/>
    <property type="match status" value="1"/>
</dbReference>
<dbReference type="SFLD" id="SFLDG01094">
    <property type="entry name" value="Uncharacterised_Radical_SAM_Su"/>
    <property type="match status" value="1"/>
</dbReference>
<reference evidence="8" key="1">
    <citation type="submission" date="2021-11" db="EMBL/GenBank/DDBJ databases">
        <title>Draft genome sequence of Alcaligenes endophyticus type strain CCUG 75668T.</title>
        <authorList>
            <person name="Salva-Serra F."/>
            <person name="Duran R.E."/>
            <person name="Seeger M."/>
            <person name="Moore E.R.B."/>
            <person name="Jaen-Luchoro D."/>
        </authorList>
    </citation>
    <scope>NUCLEOTIDE SEQUENCE</scope>
    <source>
        <strain evidence="8">CCUG 75668</strain>
    </source>
</reference>
<keyword evidence="6" id="KW-0411">Iron-sulfur</keyword>
<dbReference type="NCBIfam" id="TIGR02495">
    <property type="entry name" value="NrdG2"/>
    <property type="match status" value="1"/>
</dbReference>
<dbReference type="Proteomes" id="UP001168613">
    <property type="component" value="Unassembled WGS sequence"/>
</dbReference>
<comment type="cofactor">
    <cofactor evidence="1">
        <name>[4Fe-4S] cluster</name>
        <dbReference type="ChEBI" id="CHEBI:49883"/>
    </cofactor>
</comment>
<dbReference type="InterPro" id="IPR034457">
    <property type="entry name" value="Organic_radical-activating"/>
</dbReference>
<evidence type="ECO:0000256" key="3">
    <source>
        <dbReference type="ARBA" id="ARBA00022691"/>
    </source>
</evidence>
<evidence type="ECO:0000256" key="6">
    <source>
        <dbReference type="ARBA" id="ARBA00023014"/>
    </source>
</evidence>
<dbReference type="InterPro" id="IPR058240">
    <property type="entry name" value="rSAM_sf"/>
</dbReference>
<dbReference type="SUPFAM" id="SSF102114">
    <property type="entry name" value="Radical SAM enzymes"/>
    <property type="match status" value="1"/>
</dbReference>
<sequence length="247" mass="27617">MSLLSNARCVQHPPRSIRIGGVAPYSSSDYPGQLAAVIFIQGCPWRCAYCHNPHLQPRRLDHAHDWADVLQLLQRRIGLLDGVVFSGGEPTIDPFLTLAVHQVKDMGFKVGMHTAGMYPQRLQALLPLLDWVGLDIKTDFQAYDALTGVKNSHLGPQRCLHLLQHSQLSYECRTTIHPALHSPETILTLAQQLKQYKVEHFALQVFRPQGCQNTALNATGQAMIDYPSHALCQQLGELFPQFTLRPA</sequence>
<feature type="domain" description="Radical SAM core" evidence="7">
    <location>
        <begin position="29"/>
        <end position="245"/>
    </location>
</feature>
<organism evidence="8 9">
    <name type="scientific">Alcaligenes endophyticus</name>
    <dbReference type="NCBI Taxonomy" id="1929088"/>
    <lineage>
        <taxon>Bacteria</taxon>
        <taxon>Pseudomonadati</taxon>
        <taxon>Pseudomonadota</taxon>
        <taxon>Betaproteobacteria</taxon>
        <taxon>Burkholderiales</taxon>
        <taxon>Alcaligenaceae</taxon>
        <taxon>Alcaligenes</taxon>
    </lineage>
</organism>
<keyword evidence="3" id="KW-0949">S-adenosyl-L-methionine</keyword>
<evidence type="ECO:0000313" key="8">
    <source>
        <dbReference type="EMBL" id="MDN4122137.1"/>
    </source>
</evidence>
<dbReference type="PROSITE" id="PS51918">
    <property type="entry name" value="RADICAL_SAM"/>
    <property type="match status" value="1"/>
</dbReference>
<dbReference type="RefSeq" id="WP_266123633.1">
    <property type="nucleotide sequence ID" value="NZ_JAJHNU010000004.1"/>
</dbReference>
<dbReference type="EMBL" id="JAJHNU010000004">
    <property type="protein sequence ID" value="MDN4122137.1"/>
    <property type="molecule type" value="Genomic_DNA"/>
</dbReference>
<gene>
    <name evidence="8" type="ORF">LMS43_12650</name>
</gene>
<dbReference type="InterPro" id="IPR012840">
    <property type="entry name" value="NrdG2"/>
</dbReference>
<keyword evidence="5" id="KW-0408">Iron</keyword>
<dbReference type="CDD" id="cd01335">
    <property type="entry name" value="Radical_SAM"/>
    <property type="match status" value="1"/>
</dbReference>
<dbReference type="InterPro" id="IPR007197">
    <property type="entry name" value="rSAM"/>
</dbReference>
<evidence type="ECO:0000256" key="1">
    <source>
        <dbReference type="ARBA" id="ARBA00001966"/>
    </source>
</evidence>
<keyword evidence="4" id="KW-0479">Metal-binding</keyword>
<keyword evidence="9" id="KW-1185">Reference proteome</keyword>
<evidence type="ECO:0000256" key="5">
    <source>
        <dbReference type="ARBA" id="ARBA00023004"/>
    </source>
</evidence>
<dbReference type="PANTHER" id="PTHR30352">
    <property type="entry name" value="PYRUVATE FORMATE-LYASE-ACTIVATING ENZYME"/>
    <property type="match status" value="1"/>
</dbReference>
<name>A0ABT8ELG7_9BURK</name>
<proteinExistence type="predicted"/>
<evidence type="ECO:0000256" key="2">
    <source>
        <dbReference type="ARBA" id="ARBA00022485"/>
    </source>
</evidence>
<protein>
    <submittedName>
        <fullName evidence="8">Anaerobic ribonucleoside-triphosphate reductase activating protein</fullName>
    </submittedName>
</protein>
<comment type="caution">
    <text evidence="8">The sequence shown here is derived from an EMBL/GenBank/DDBJ whole genome shotgun (WGS) entry which is preliminary data.</text>
</comment>
<dbReference type="SFLD" id="SFLDS00029">
    <property type="entry name" value="Radical_SAM"/>
    <property type="match status" value="1"/>
</dbReference>
<keyword evidence="2" id="KW-0004">4Fe-4S</keyword>
<evidence type="ECO:0000313" key="9">
    <source>
        <dbReference type="Proteomes" id="UP001168613"/>
    </source>
</evidence>